<dbReference type="Pfam" id="PF00581">
    <property type="entry name" value="Rhodanese"/>
    <property type="match status" value="1"/>
</dbReference>
<dbReference type="RefSeq" id="XP_006823488.1">
    <property type="nucleotide sequence ID" value="XM_006823425.1"/>
</dbReference>
<dbReference type="PANTHER" id="PTHR44390">
    <property type="entry name" value="CENTROSOMAL PROTEIN OF 41 KDA"/>
    <property type="match status" value="1"/>
</dbReference>
<keyword evidence="8" id="KW-0206">Cytoskeleton</keyword>
<proteinExistence type="inferred from homology"/>
<dbReference type="SMART" id="SM00450">
    <property type="entry name" value="RHOD"/>
    <property type="match status" value="1"/>
</dbReference>
<feature type="region of interest" description="Disordered" evidence="11">
    <location>
        <begin position="49"/>
        <end position="84"/>
    </location>
</feature>
<evidence type="ECO:0000256" key="4">
    <source>
        <dbReference type="ARBA" id="ARBA00022490"/>
    </source>
</evidence>
<evidence type="ECO:0000256" key="2">
    <source>
        <dbReference type="ARBA" id="ARBA00004300"/>
    </source>
</evidence>
<dbReference type="InterPro" id="IPR051889">
    <property type="entry name" value="CEP41"/>
</dbReference>
<evidence type="ECO:0000256" key="9">
    <source>
        <dbReference type="ARBA" id="ARBA00023273"/>
    </source>
</evidence>
<accession>A0ABM0MTZ7</accession>
<protein>
    <submittedName>
        <fullName evidence="14">Centrosomal protein of 41 kDa-like</fullName>
    </submittedName>
</protein>
<comment type="subcellular location">
    <subcellularLocation>
        <location evidence="1">Cytoplasm</location>
        <location evidence="1">Cytoskeleton</location>
        <location evidence="1">Cilium basal body</location>
    </subcellularLocation>
    <subcellularLocation>
        <location evidence="2">Cytoplasm</location>
        <location evidence="2">Cytoskeleton</location>
        <location evidence="2">Microtubule organizing center</location>
        <location evidence="2">Centrosome</location>
    </subcellularLocation>
</comment>
<sequence>MAKLEDVRRNYRYRQNEIFKRMKITTFVQLVLQVNAIQKLEDDADSFMPDSVRSEQETPTNSVLQENDKDRDSPAPSLALTEGDYGDVANVQTPRSTLQSVIRGVGEFDLEEQGDSNPPMQEVKTVDPHACPYLLLDIRDQDAYDNCHLITAKSYPVAMLSRSYNNYTPDIIAYRNKPGKIIVIYDEDERIGTGAATTFSERGFDNLFLLSGGLKVAAGKFPEGLVTGTIPLSCRPPPPPSRGRKKQPQQIEQIKACKTEFSNDDLEKLDQHLDENLIPQDTGSRLSRASTRATSNASMSSINTSRSTSSIHSNPWK</sequence>
<evidence type="ECO:0000256" key="1">
    <source>
        <dbReference type="ARBA" id="ARBA00004120"/>
    </source>
</evidence>
<evidence type="ECO:0000313" key="14">
    <source>
        <dbReference type="RefSeq" id="XP_006823488.1"/>
    </source>
</evidence>
<evidence type="ECO:0000256" key="11">
    <source>
        <dbReference type="SAM" id="MobiDB-lite"/>
    </source>
</evidence>
<keyword evidence="6" id="KW-0653">Protein transport</keyword>
<keyword evidence="5" id="KW-0970">Cilium biogenesis/degradation</keyword>
<evidence type="ECO:0000256" key="8">
    <source>
        <dbReference type="ARBA" id="ARBA00023212"/>
    </source>
</evidence>
<keyword evidence="3" id="KW-0813">Transport</keyword>
<name>A0ABM0MTZ7_SACKO</name>
<dbReference type="PANTHER" id="PTHR44390:SF1">
    <property type="entry name" value="CENTROSOMAL PROTEIN OF 41 KDA"/>
    <property type="match status" value="1"/>
</dbReference>
<comment type="similarity">
    <text evidence="10">Belongs to the CEP41 family.</text>
</comment>
<dbReference type="Proteomes" id="UP000694865">
    <property type="component" value="Unplaced"/>
</dbReference>
<dbReference type="SUPFAM" id="SSF52821">
    <property type="entry name" value="Rhodanese/Cell cycle control phosphatase"/>
    <property type="match status" value="1"/>
</dbReference>
<dbReference type="InterPro" id="IPR001763">
    <property type="entry name" value="Rhodanese-like_dom"/>
</dbReference>
<evidence type="ECO:0000313" key="13">
    <source>
        <dbReference type="Proteomes" id="UP000694865"/>
    </source>
</evidence>
<reference evidence="14" key="1">
    <citation type="submission" date="2025-08" db="UniProtKB">
        <authorList>
            <consortium name="RefSeq"/>
        </authorList>
    </citation>
    <scope>IDENTIFICATION</scope>
    <source>
        <tissue evidence="14">Testes</tissue>
    </source>
</reference>
<evidence type="ECO:0000256" key="10">
    <source>
        <dbReference type="ARBA" id="ARBA00038465"/>
    </source>
</evidence>
<dbReference type="InterPro" id="IPR036873">
    <property type="entry name" value="Rhodanese-like_dom_sf"/>
</dbReference>
<organism evidence="13 14">
    <name type="scientific">Saccoglossus kowalevskii</name>
    <name type="common">Acorn worm</name>
    <dbReference type="NCBI Taxonomy" id="10224"/>
    <lineage>
        <taxon>Eukaryota</taxon>
        <taxon>Metazoa</taxon>
        <taxon>Hemichordata</taxon>
        <taxon>Enteropneusta</taxon>
        <taxon>Harrimaniidae</taxon>
        <taxon>Saccoglossus</taxon>
    </lineage>
</organism>
<feature type="domain" description="Rhodanese" evidence="12">
    <location>
        <begin position="129"/>
        <end position="226"/>
    </location>
</feature>
<evidence type="ECO:0000256" key="3">
    <source>
        <dbReference type="ARBA" id="ARBA00022448"/>
    </source>
</evidence>
<feature type="compositionally biased region" description="Low complexity" evidence="11">
    <location>
        <begin position="282"/>
        <end position="317"/>
    </location>
</feature>
<feature type="region of interest" description="Disordered" evidence="11">
    <location>
        <begin position="274"/>
        <end position="317"/>
    </location>
</feature>
<evidence type="ECO:0000256" key="6">
    <source>
        <dbReference type="ARBA" id="ARBA00022927"/>
    </source>
</evidence>
<dbReference type="PROSITE" id="PS50206">
    <property type="entry name" value="RHODANESE_3"/>
    <property type="match status" value="1"/>
</dbReference>
<keyword evidence="9" id="KW-0966">Cell projection</keyword>
<dbReference type="Gene3D" id="3.40.250.10">
    <property type="entry name" value="Rhodanese-like domain"/>
    <property type="match status" value="1"/>
</dbReference>
<keyword evidence="7" id="KW-0969">Cilium</keyword>
<evidence type="ECO:0000256" key="7">
    <source>
        <dbReference type="ARBA" id="ARBA00023069"/>
    </source>
</evidence>
<dbReference type="GeneID" id="100374746"/>
<evidence type="ECO:0000256" key="5">
    <source>
        <dbReference type="ARBA" id="ARBA00022794"/>
    </source>
</evidence>
<dbReference type="CDD" id="cd00158">
    <property type="entry name" value="RHOD"/>
    <property type="match status" value="1"/>
</dbReference>
<feature type="region of interest" description="Disordered" evidence="11">
    <location>
        <begin position="228"/>
        <end position="251"/>
    </location>
</feature>
<evidence type="ECO:0000259" key="12">
    <source>
        <dbReference type="PROSITE" id="PS50206"/>
    </source>
</evidence>
<keyword evidence="4" id="KW-0963">Cytoplasm</keyword>
<gene>
    <name evidence="14" type="primary">LOC100374746</name>
</gene>
<keyword evidence="13" id="KW-1185">Reference proteome</keyword>